<dbReference type="InterPro" id="IPR015421">
    <property type="entry name" value="PyrdxlP-dep_Trfase_major"/>
</dbReference>
<dbReference type="SMART" id="SM00823">
    <property type="entry name" value="PKS_PP"/>
    <property type="match status" value="2"/>
</dbReference>
<keyword evidence="8" id="KW-1185">Reference proteome</keyword>
<dbReference type="InterPro" id="IPR036736">
    <property type="entry name" value="ACP-like_sf"/>
</dbReference>
<dbReference type="SUPFAM" id="SSF47336">
    <property type="entry name" value="ACP-like"/>
    <property type="match status" value="2"/>
</dbReference>
<keyword evidence="4" id="KW-0663">Pyridoxal phosphate</keyword>
<dbReference type="InterPro" id="IPR000873">
    <property type="entry name" value="AMP-dep_synth/lig_dom"/>
</dbReference>
<dbReference type="SUPFAM" id="SSF56801">
    <property type="entry name" value="Acetyl-CoA synthetase-like"/>
    <property type="match status" value="1"/>
</dbReference>
<sequence>MSDSQLNQKLNLSIHPSQTDKILSVLKEIVGKAMGVSSSEIDERTNFLELGFESVQLLQINGAIKKAFGVNISLKLLIENSSTINELAVYISQQIPSIEPTLTPDRPETNNSKPKKKESLLPEKHLDRQTDNTAIKRLMAQQLEVMSKQLEFLRENISPKQKQPTRIPTETIAQERQREIPIQNPKSKNQKSPSSANLTPRQQEHLDALIARVIERTQASKNLTQNDRVHHANSRSILGFRPSIKEMVYPIYPQRSSGARIWDIDGNEYIDMSMGFGALLFGHSPSFIINAIQDYVHQGIQHGPQSAMAGKAAQLVCELTGQERACFCNDGSEAVMGAIRIARAITGREKIAFFGGSYHGTLDEVLVAGVPSEEGNSRSIAIAPGIPQHKVEQVIVLDYGNPKSLDIIRDHASELAAVLVEPIQSAKPDLQPKEFLHELRQLTQETGIVLIFDEVITGFRMHPGGMQALWNIRADITTYGKAIGGGMPIGVIAGKAAFMDALDGGFWSYGDASYPEVEVTHFAGTFFKHPLVMATTLGALTHLKNSGQKLQEELTVKTTKLANTLNTYFEQKQLPIQVVYFGSLFRFAYSPTLNWMDLFFYHLLEKGIFALENRRLFLSTAHTDADIDRMIQAVKESISEMQEGGFLPGESGVGTGKKSFRSPIANRQYSIPLTEAQKELWVMAKMGETVSRAYNQSTTIHLRGSFNLAAARKAIQEVVDRHEALRATFNPSGDYQQINSTLTVNIPVVDFSTLDNSDRGTHLEEFLATEARQTFNLETGPLVRTQIVTLEEQHHLLVFTVHHIIADGWSLGVLQQELTAIYTAECQAIEHQLPQPMQLSEYVEWEASQQESPEMAKAEAYWLQQFSSSVPVLELPTDRPRPSVNRYVGTRQTFTLDKNFYGALKHESIKFKSTLFTTVLAGFLALLHRLTGQDDIVIGIPSAGQLSVEGEYLVGHYVNLLPIRSQVVENQTFTEYLSSLKEVLSDAYDHQIYPFIRLVKKLNLSRDTSRPPLVTILFNLDRPLATSESFSRKFEFVRNPTNSSISDIFLDIHQQNDELVVDCEYNTDLFDSQTIERWMKHWQTLLESIVANPEQRVWDLPLLKSDELKQLLVEWNNTQTDYPQHQCIHELFEAQVERTPDAVAVMFGNQSLTYGELNAKANQLAHHLQKLGVNSEVMVGICLDRSLDQIVGILGILKAGGAYLPLEPNYPQERLAFMLSDTHLSAVITHSSLVKNFAKMTVICLNTDWEIIQQESRENPVSRSTIDNVAYVIYTSGSTGKPKGVLGLHRGAVNRFHWMWQTYPFKGEDVCCQKTSLNFVDSVWEIFGPLLQGIPTIIVSDRILKDPHQFVETLANNKVTRLVLVPSLLRLLLDTFADLQKRLPKLNFWVTSGEALSVELLQKFRQILPESTLLNLYGSSEVSADVTCYSSSPQDRPNSHVSIGRAIANTEIYVLDRNLQPVPIGVPGELYVGGAGLARGYLNRPELTSERFIPNPLAIVDRDRSTKLYKTGDLVRYLPDGNLEFLGRIDNQVKIRGFRIELGEIEAVLAQHPSVRQVIVLARENETDNQQLVAYIISDPEQPIAVSELHRLLQEKLPNYMIPSAFVMLENLPLLPNGKVDRRALPAPEQARPKLEAAYQSPRTEIEQSIAAIWQEFLHLEEVGIHDNFFDLGGDSLLLVRVHSQMQKIFQREFSLVGMFQYPTIGYLAEYLIQEENKQRSHANNSQPSITPTDSINRRRQVRQEHRAARQSREQS</sequence>
<keyword evidence="3" id="KW-0597">Phosphoprotein</keyword>
<evidence type="ECO:0000256" key="2">
    <source>
        <dbReference type="ARBA" id="ARBA00022450"/>
    </source>
</evidence>
<comment type="caution">
    <text evidence="7">The sequence shown here is derived from an EMBL/GenBank/DDBJ whole genome shotgun (WGS) entry which is preliminary data.</text>
</comment>
<name>A0ABX2CX03_9CYAN</name>
<dbReference type="Gene3D" id="3.30.559.30">
    <property type="entry name" value="Nonribosomal peptide synthetase, condensation domain"/>
    <property type="match status" value="1"/>
</dbReference>
<dbReference type="InterPro" id="IPR009081">
    <property type="entry name" value="PP-bd_ACP"/>
</dbReference>
<dbReference type="InterPro" id="IPR020806">
    <property type="entry name" value="PKS_PP-bd"/>
</dbReference>
<accession>A0ABX2CX03</accession>
<dbReference type="InterPro" id="IPR001242">
    <property type="entry name" value="Condensation_dom"/>
</dbReference>
<dbReference type="InterPro" id="IPR023213">
    <property type="entry name" value="CAT-like_dom_sf"/>
</dbReference>
<feature type="domain" description="Carrier" evidence="6">
    <location>
        <begin position="20"/>
        <end position="95"/>
    </location>
</feature>
<dbReference type="Gene3D" id="3.30.559.10">
    <property type="entry name" value="Chloramphenicol acetyltransferase-like domain"/>
    <property type="match status" value="1"/>
</dbReference>
<dbReference type="Gene3D" id="3.90.1150.10">
    <property type="entry name" value="Aspartate Aminotransferase, domain 1"/>
    <property type="match status" value="1"/>
</dbReference>
<dbReference type="PROSITE" id="PS00600">
    <property type="entry name" value="AA_TRANSFER_CLASS_3"/>
    <property type="match status" value="1"/>
</dbReference>
<dbReference type="CDD" id="cd05930">
    <property type="entry name" value="A_NRPS"/>
    <property type="match status" value="1"/>
</dbReference>
<dbReference type="Pfam" id="PF13193">
    <property type="entry name" value="AMP-binding_C"/>
    <property type="match status" value="1"/>
</dbReference>
<dbReference type="EMBL" id="SRRZ01000043">
    <property type="protein sequence ID" value="NQE34949.1"/>
    <property type="molecule type" value="Genomic_DNA"/>
</dbReference>
<dbReference type="Pfam" id="PF00550">
    <property type="entry name" value="PP-binding"/>
    <property type="match status" value="2"/>
</dbReference>
<feature type="region of interest" description="Disordered" evidence="5">
    <location>
        <begin position="155"/>
        <end position="200"/>
    </location>
</feature>
<feature type="region of interest" description="Disordered" evidence="5">
    <location>
        <begin position="1718"/>
        <end position="1756"/>
    </location>
</feature>
<evidence type="ECO:0000313" key="8">
    <source>
        <dbReference type="Proteomes" id="UP000702425"/>
    </source>
</evidence>
<feature type="compositionally biased region" description="Basic and acidic residues" evidence="5">
    <location>
        <begin position="1742"/>
        <end position="1756"/>
    </location>
</feature>
<dbReference type="NCBIfam" id="TIGR01733">
    <property type="entry name" value="AA-adenyl-dom"/>
    <property type="match status" value="1"/>
</dbReference>
<dbReference type="Gene3D" id="2.30.38.10">
    <property type="entry name" value="Luciferase, Domain 3"/>
    <property type="match status" value="1"/>
</dbReference>
<dbReference type="PANTHER" id="PTHR45527:SF1">
    <property type="entry name" value="FATTY ACID SYNTHASE"/>
    <property type="match status" value="1"/>
</dbReference>
<dbReference type="Pfam" id="PF00202">
    <property type="entry name" value="Aminotran_3"/>
    <property type="match status" value="1"/>
</dbReference>
<dbReference type="PROSITE" id="PS00455">
    <property type="entry name" value="AMP_BINDING"/>
    <property type="match status" value="1"/>
</dbReference>
<dbReference type="SUPFAM" id="SSF53383">
    <property type="entry name" value="PLP-dependent transferases"/>
    <property type="match status" value="1"/>
</dbReference>
<feature type="compositionally biased region" description="Basic and acidic residues" evidence="5">
    <location>
        <begin position="117"/>
        <end position="130"/>
    </location>
</feature>
<dbReference type="Gene3D" id="1.10.1200.10">
    <property type="entry name" value="ACP-like"/>
    <property type="match status" value="2"/>
</dbReference>
<dbReference type="InterPro" id="IPR005814">
    <property type="entry name" value="Aminotrans_3"/>
</dbReference>
<evidence type="ECO:0000256" key="1">
    <source>
        <dbReference type="ARBA" id="ARBA00001957"/>
    </source>
</evidence>
<feature type="compositionally biased region" description="Polar residues" evidence="5">
    <location>
        <begin position="1722"/>
        <end position="1735"/>
    </location>
</feature>
<feature type="region of interest" description="Disordered" evidence="5">
    <location>
        <begin position="99"/>
        <end position="130"/>
    </location>
</feature>
<feature type="compositionally biased region" description="Low complexity" evidence="5">
    <location>
        <begin position="183"/>
        <end position="195"/>
    </location>
</feature>
<organism evidence="7 8">
    <name type="scientific">Microcoleus asticus IPMA8</name>
    <dbReference type="NCBI Taxonomy" id="2563858"/>
    <lineage>
        <taxon>Bacteria</taxon>
        <taxon>Bacillati</taxon>
        <taxon>Cyanobacteriota</taxon>
        <taxon>Cyanophyceae</taxon>
        <taxon>Oscillatoriophycideae</taxon>
        <taxon>Oscillatoriales</taxon>
        <taxon>Microcoleaceae</taxon>
        <taxon>Microcoleus</taxon>
        <taxon>Microcoleus asticus</taxon>
    </lineage>
</organism>
<dbReference type="InterPro" id="IPR049704">
    <property type="entry name" value="Aminotrans_3_PPA_site"/>
</dbReference>
<dbReference type="InterPro" id="IPR015422">
    <property type="entry name" value="PyrdxlP-dep_Trfase_small"/>
</dbReference>
<reference evidence="7 8" key="1">
    <citation type="journal article" date="2020" name="Sci. Rep.">
        <title>A novel cyanobacterial geosmin producer, revising GeoA distribution and dispersion patterns in Bacteria.</title>
        <authorList>
            <person name="Churro C."/>
            <person name="Semedo-Aguiar A.P."/>
            <person name="Silva A.D."/>
            <person name="Pereira-Leal J.B."/>
            <person name="Leite R.B."/>
        </authorList>
    </citation>
    <scope>NUCLEOTIDE SEQUENCE [LARGE SCALE GENOMIC DNA]</scope>
    <source>
        <strain evidence="7 8">IPMA8</strain>
    </source>
</reference>
<dbReference type="Pfam" id="PF00668">
    <property type="entry name" value="Condensation"/>
    <property type="match status" value="1"/>
</dbReference>
<dbReference type="Gene3D" id="3.40.640.10">
    <property type="entry name" value="Type I PLP-dependent aspartate aminotransferase-like (Major domain)"/>
    <property type="match status" value="1"/>
</dbReference>
<evidence type="ECO:0000256" key="5">
    <source>
        <dbReference type="SAM" id="MobiDB-lite"/>
    </source>
</evidence>
<dbReference type="Proteomes" id="UP000702425">
    <property type="component" value="Unassembled WGS sequence"/>
</dbReference>
<dbReference type="CDD" id="cd19531">
    <property type="entry name" value="LCL_NRPS-like"/>
    <property type="match status" value="1"/>
</dbReference>
<evidence type="ECO:0000256" key="4">
    <source>
        <dbReference type="ARBA" id="ARBA00022898"/>
    </source>
</evidence>
<dbReference type="InterPro" id="IPR045851">
    <property type="entry name" value="AMP-bd_C_sf"/>
</dbReference>
<dbReference type="CDD" id="cd00610">
    <property type="entry name" value="OAT_like"/>
    <property type="match status" value="1"/>
</dbReference>
<feature type="compositionally biased region" description="Polar residues" evidence="5">
    <location>
        <begin position="158"/>
        <end position="172"/>
    </location>
</feature>
<protein>
    <submittedName>
        <fullName evidence="7">Linear gramicidin synthase subunit B</fullName>
    </submittedName>
</protein>
<dbReference type="SUPFAM" id="SSF52777">
    <property type="entry name" value="CoA-dependent acyltransferases"/>
    <property type="match status" value="2"/>
</dbReference>
<proteinExistence type="predicted"/>
<dbReference type="InterPro" id="IPR020845">
    <property type="entry name" value="AMP-binding_CS"/>
</dbReference>
<gene>
    <name evidence="7" type="primary">lgrB_5</name>
    <name evidence="7" type="ORF">E5S67_02678</name>
</gene>
<dbReference type="PANTHER" id="PTHR45527">
    <property type="entry name" value="NONRIBOSOMAL PEPTIDE SYNTHETASE"/>
    <property type="match status" value="1"/>
</dbReference>
<dbReference type="PROSITE" id="PS50075">
    <property type="entry name" value="CARRIER"/>
    <property type="match status" value="2"/>
</dbReference>
<evidence type="ECO:0000259" key="6">
    <source>
        <dbReference type="PROSITE" id="PS50075"/>
    </source>
</evidence>
<dbReference type="Pfam" id="PF00501">
    <property type="entry name" value="AMP-binding"/>
    <property type="match status" value="1"/>
</dbReference>
<feature type="domain" description="Carrier" evidence="6">
    <location>
        <begin position="1641"/>
        <end position="1716"/>
    </location>
</feature>
<evidence type="ECO:0000256" key="3">
    <source>
        <dbReference type="ARBA" id="ARBA00022553"/>
    </source>
</evidence>
<evidence type="ECO:0000313" key="7">
    <source>
        <dbReference type="EMBL" id="NQE34949.1"/>
    </source>
</evidence>
<dbReference type="Gene3D" id="3.40.50.980">
    <property type="match status" value="2"/>
</dbReference>
<comment type="cofactor">
    <cofactor evidence="1">
        <name>pantetheine 4'-phosphate</name>
        <dbReference type="ChEBI" id="CHEBI:47942"/>
    </cofactor>
</comment>
<dbReference type="InterPro" id="IPR010071">
    <property type="entry name" value="AA_adenyl_dom"/>
</dbReference>
<dbReference type="InterPro" id="IPR015424">
    <property type="entry name" value="PyrdxlP-dep_Trfase"/>
</dbReference>
<dbReference type="Gene3D" id="3.30.300.30">
    <property type="match status" value="1"/>
</dbReference>
<dbReference type="InterPro" id="IPR025110">
    <property type="entry name" value="AMP-bd_C"/>
</dbReference>
<keyword evidence="2" id="KW-0596">Phosphopantetheine</keyword>
<dbReference type="RefSeq" id="WP_172187968.1">
    <property type="nucleotide sequence ID" value="NZ_CAWPPK010000256.1"/>
</dbReference>